<dbReference type="SUPFAM" id="SSF47090">
    <property type="entry name" value="PGBD-like"/>
    <property type="match status" value="2"/>
</dbReference>
<reference evidence="6" key="1">
    <citation type="journal article" date="2019" name="Int. J. Syst. Evol. Microbiol.">
        <title>The Global Catalogue of Microorganisms (GCM) 10K type strain sequencing project: providing services to taxonomists for standard genome sequencing and annotation.</title>
        <authorList>
            <consortium name="The Broad Institute Genomics Platform"/>
            <consortium name="The Broad Institute Genome Sequencing Center for Infectious Disease"/>
            <person name="Wu L."/>
            <person name="Ma J."/>
        </authorList>
    </citation>
    <scope>NUCLEOTIDE SEQUENCE [LARGE SCALE GENOMIC DNA]</scope>
    <source>
        <strain evidence="6">CGMCC 4.7466</strain>
    </source>
</reference>
<comment type="caution">
    <text evidence="5">The sequence shown here is derived from an EMBL/GenBank/DDBJ whole genome shotgun (WGS) entry which is preliminary data.</text>
</comment>
<keyword evidence="6" id="KW-1185">Reference proteome</keyword>
<dbReference type="EMBL" id="JBHSJJ010000014">
    <property type="protein sequence ID" value="MFC4873937.1"/>
    <property type="molecule type" value="Genomic_DNA"/>
</dbReference>
<gene>
    <name evidence="5" type="ORF">ACFPFU_19690</name>
</gene>
<evidence type="ECO:0000259" key="4">
    <source>
        <dbReference type="Pfam" id="PF13699"/>
    </source>
</evidence>
<evidence type="ECO:0000256" key="1">
    <source>
        <dbReference type="SAM" id="Coils"/>
    </source>
</evidence>
<evidence type="ECO:0000313" key="6">
    <source>
        <dbReference type="Proteomes" id="UP001595818"/>
    </source>
</evidence>
<keyword evidence="1" id="KW-0175">Coiled coil</keyword>
<dbReference type="Gene3D" id="1.10.101.10">
    <property type="entry name" value="PGBD-like superfamily/PGBD"/>
    <property type="match status" value="2"/>
</dbReference>
<feature type="region of interest" description="Disordered" evidence="2">
    <location>
        <begin position="1"/>
        <end position="31"/>
    </location>
</feature>
<feature type="compositionally biased region" description="Basic and acidic residues" evidence="2">
    <location>
        <begin position="13"/>
        <end position="22"/>
    </location>
</feature>
<feature type="compositionally biased region" description="Basic and acidic residues" evidence="2">
    <location>
        <begin position="53"/>
        <end position="63"/>
    </location>
</feature>
<proteinExistence type="predicted"/>
<feature type="domain" description="eCIS core" evidence="4">
    <location>
        <begin position="213"/>
        <end position="289"/>
    </location>
</feature>
<dbReference type="Pfam" id="PF13699">
    <property type="entry name" value="eCIS_core"/>
    <property type="match status" value="1"/>
</dbReference>
<dbReference type="RefSeq" id="WP_377067296.1">
    <property type="nucleotide sequence ID" value="NZ_JBHSJJ010000014.1"/>
</dbReference>
<dbReference type="Pfam" id="PF01471">
    <property type="entry name" value="PG_binding_1"/>
    <property type="match status" value="2"/>
</dbReference>
<feature type="compositionally biased region" description="Basic residues" evidence="2">
    <location>
        <begin position="1"/>
        <end position="12"/>
    </location>
</feature>
<evidence type="ECO:0000259" key="3">
    <source>
        <dbReference type="Pfam" id="PF01471"/>
    </source>
</evidence>
<sequence length="716" mass="79620">MQRSTKKSRRHRTPQESAEKKLPFFSKTLDGNVTTRGFQPFFQTKLQIGQPGDRFEREADTVADRVTSSISHNRNKTHPERISPMPTGGLKAAQRQQSNPEQERAAPLKIQRQKEPEEASLQMQNIEEEEPVQMVEEEEETMQMKETEEEEEVQMQEEEEEEGVQLAELEEEEVQMQAEEEEEELQMKTEPGNAITTQKLDNKIETSSGKGVPLPDKPRMEMENAMGANFSEVSIHTDMDAVEMNKALGAQAFTHGRDIYFNTGKFRPESANGKRLLAHELTHVIQQGAAKNHTKGGAGHLSAGTSHTVSRQGLLAPAQEIAAIAFNNGRYDGRSKRIIQNTVGVGVDGIIGPITVEGIATFQQTHGLPPNGQVDLTTLNTMVRTLAVDDFHEHAIQLVVDFHNMNTSDVLSISHDPSLLFPTTSFESGNLRVIRVGNFSFLSEAILRVSILSQLAVPPPVAAPIGPIPNHLNFARETAAVSFNKIKFKDKRSIRAIQGLVGTTIDGIFGQDTVERIAEFQHQNGLTVDGKVGEQTLRRMVAQLETDNHHNAAIRMIMDFYRISEHGALLDISFDPGLTDSNATTGGIIPGPSLVKIGPPAFAQGFAGLVHTIAHELEHVRQRKVGILNQDLREFLGERIEILSIGMPEEDIDGFFDDARRALFHWNRLPADEQRTNFSKFVEVRNKVRRRFNAASAADQATHQATMDSYNAVVRP</sequence>
<protein>
    <submittedName>
        <fullName evidence="5">DUF4157 domain-containing protein</fullName>
    </submittedName>
</protein>
<feature type="domain" description="Peptidoglycan binding-like" evidence="3">
    <location>
        <begin position="346"/>
        <end position="382"/>
    </location>
</feature>
<organism evidence="5 6">
    <name type="scientific">Negadavirga shengliensis</name>
    <dbReference type="NCBI Taxonomy" id="1389218"/>
    <lineage>
        <taxon>Bacteria</taxon>
        <taxon>Pseudomonadati</taxon>
        <taxon>Bacteroidota</taxon>
        <taxon>Cytophagia</taxon>
        <taxon>Cytophagales</taxon>
        <taxon>Cyclobacteriaceae</taxon>
        <taxon>Negadavirga</taxon>
    </lineage>
</organism>
<name>A0ABV9T5D5_9BACT</name>
<feature type="compositionally biased region" description="Basic and acidic residues" evidence="2">
    <location>
        <begin position="101"/>
        <end position="117"/>
    </location>
</feature>
<dbReference type="Proteomes" id="UP001595818">
    <property type="component" value="Unassembled WGS sequence"/>
</dbReference>
<dbReference type="InterPro" id="IPR036365">
    <property type="entry name" value="PGBD-like_sf"/>
</dbReference>
<accession>A0ABV9T5D5</accession>
<feature type="coiled-coil region" evidence="1">
    <location>
        <begin position="141"/>
        <end position="189"/>
    </location>
</feature>
<feature type="region of interest" description="Disordered" evidence="2">
    <location>
        <begin position="49"/>
        <end position="134"/>
    </location>
</feature>
<dbReference type="InterPro" id="IPR025295">
    <property type="entry name" value="eCIS_core_dom"/>
</dbReference>
<feature type="domain" description="Peptidoglycan binding-like" evidence="3">
    <location>
        <begin position="503"/>
        <end position="540"/>
    </location>
</feature>
<evidence type="ECO:0000313" key="5">
    <source>
        <dbReference type="EMBL" id="MFC4873937.1"/>
    </source>
</evidence>
<dbReference type="InterPro" id="IPR036366">
    <property type="entry name" value="PGBDSf"/>
</dbReference>
<dbReference type="InterPro" id="IPR002477">
    <property type="entry name" value="Peptidoglycan-bd-like"/>
</dbReference>
<evidence type="ECO:0000256" key="2">
    <source>
        <dbReference type="SAM" id="MobiDB-lite"/>
    </source>
</evidence>